<dbReference type="EMBL" id="JAUSZS010000008">
    <property type="protein sequence ID" value="MDQ0937248.1"/>
    <property type="molecule type" value="Genomic_DNA"/>
</dbReference>
<keyword evidence="2" id="KW-1185">Reference proteome</keyword>
<protein>
    <submittedName>
        <fullName evidence="1">Uncharacterized protein</fullName>
    </submittedName>
</protein>
<reference evidence="1 2" key="1">
    <citation type="submission" date="2023-07" db="EMBL/GenBank/DDBJ databases">
        <title>Comparative genomics of wheat-associated soil bacteria to identify genetic determinants of phenazine resistance.</title>
        <authorList>
            <person name="Mouncey N."/>
        </authorList>
    </citation>
    <scope>NUCLEOTIDE SEQUENCE [LARGE SCALE GENOMIC DNA]</scope>
    <source>
        <strain evidence="1 2">W2I16</strain>
    </source>
</reference>
<organism evidence="1 2">
    <name type="scientific">Streptomyces turgidiscabies</name>
    <dbReference type="NCBI Taxonomy" id="85558"/>
    <lineage>
        <taxon>Bacteria</taxon>
        <taxon>Bacillati</taxon>
        <taxon>Actinomycetota</taxon>
        <taxon>Actinomycetes</taxon>
        <taxon>Kitasatosporales</taxon>
        <taxon>Streptomycetaceae</taxon>
        <taxon>Streptomyces</taxon>
    </lineage>
</organism>
<evidence type="ECO:0000313" key="1">
    <source>
        <dbReference type="EMBL" id="MDQ0937248.1"/>
    </source>
</evidence>
<dbReference type="RefSeq" id="WP_307630525.1">
    <property type="nucleotide sequence ID" value="NZ_JAUSZS010000008.1"/>
</dbReference>
<evidence type="ECO:0000313" key="2">
    <source>
        <dbReference type="Proteomes" id="UP001223072"/>
    </source>
</evidence>
<name>A0ABU0RZL0_9ACTN</name>
<proteinExistence type="predicted"/>
<comment type="caution">
    <text evidence="1">The sequence shown here is derived from an EMBL/GenBank/DDBJ whole genome shotgun (WGS) entry which is preliminary data.</text>
</comment>
<dbReference type="Proteomes" id="UP001223072">
    <property type="component" value="Unassembled WGS sequence"/>
</dbReference>
<sequence length="78" mass="8122">MKWSLELVVGEFAGEPEFLDRVPVAAAGVDAQGCGVAGAAFAFVVAGLDDAADLVLAPFDVVGDGVGRRWRRSRTRCG</sequence>
<accession>A0ABU0RZL0</accession>
<gene>
    <name evidence="1" type="ORF">QFZ49_007223</name>
</gene>